<evidence type="ECO:0000313" key="2">
    <source>
        <dbReference type="EMBL" id="KAJ8416992.1"/>
    </source>
</evidence>
<reference evidence="2" key="1">
    <citation type="journal article" date="2023" name="Science">
        <title>Genome structures resolve the early diversification of teleost fishes.</title>
        <authorList>
            <person name="Parey E."/>
            <person name="Louis A."/>
            <person name="Montfort J."/>
            <person name="Bouchez O."/>
            <person name="Roques C."/>
            <person name="Iampietro C."/>
            <person name="Lluch J."/>
            <person name="Castinel A."/>
            <person name="Donnadieu C."/>
            <person name="Desvignes T."/>
            <person name="Floi Bucao C."/>
            <person name="Jouanno E."/>
            <person name="Wen M."/>
            <person name="Mejri S."/>
            <person name="Dirks R."/>
            <person name="Jansen H."/>
            <person name="Henkel C."/>
            <person name="Chen W.J."/>
            <person name="Zahm M."/>
            <person name="Cabau C."/>
            <person name="Klopp C."/>
            <person name="Thompson A.W."/>
            <person name="Robinson-Rechavi M."/>
            <person name="Braasch I."/>
            <person name="Lecointre G."/>
            <person name="Bobe J."/>
            <person name="Postlethwait J.H."/>
            <person name="Berthelot C."/>
            <person name="Roest Crollius H."/>
            <person name="Guiguen Y."/>
        </authorList>
    </citation>
    <scope>NUCLEOTIDE SEQUENCE</scope>
    <source>
        <strain evidence="2">NC1722</strain>
    </source>
</reference>
<dbReference type="EMBL" id="JAINUG010000004">
    <property type="protein sequence ID" value="KAJ8416992.1"/>
    <property type="molecule type" value="Genomic_DNA"/>
</dbReference>
<keyword evidence="3" id="KW-1185">Reference proteome</keyword>
<comment type="caution">
    <text evidence="2">The sequence shown here is derived from an EMBL/GenBank/DDBJ whole genome shotgun (WGS) entry which is preliminary data.</text>
</comment>
<evidence type="ECO:0000313" key="3">
    <source>
        <dbReference type="Proteomes" id="UP001221898"/>
    </source>
</evidence>
<dbReference type="AlphaFoldDB" id="A0AAD7TAH2"/>
<name>A0AAD7TAH2_9TELE</name>
<accession>A0AAD7TAH2</accession>
<proteinExistence type="predicted"/>
<gene>
    <name evidence="2" type="ORF">AAFF_G00282190</name>
</gene>
<evidence type="ECO:0000256" key="1">
    <source>
        <dbReference type="SAM" id="MobiDB-lite"/>
    </source>
</evidence>
<organism evidence="2 3">
    <name type="scientific">Aldrovandia affinis</name>
    <dbReference type="NCBI Taxonomy" id="143900"/>
    <lineage>
        <taxon>Eukaryota</taxon>
        <taxon>Metazoa</taxon>
        <taxon>Chordata</taxon>
        <taxon>Craniata</taxon>
        <taxon>Vertebrata</taxon>
        <taxon>Euteleostomi</taxon>
        <taxon>Actinopterygii</taxon>
        <taxon>Neopterygii</taxon>
        <taxon>Teleostei</taxon>
        <taxon>Notacanthiformes</taxon>
        <taxon>Halosauridae</taxon>
        <taxon>Aldrovandia</taxon>
    </lineage>
</organism>
<protein>
    <submittedName>
        <fullName evidence="2">Uncharacterized protein</fullName>
    </submittedName>
</protein>
<feature type="region of interest" description="Disordered" evidence="1">
    <location>
        <begin position="96"/>
        <end position="137"/>
    </location>
</feature>
<feature type="region of interest" description="Disordered" evidence="1">
    <location>
        <begin position="18"/>
        <end position="45"/>
    </location>
</feature>
<sequence length="137" mass="15141">MSERVDSRRPRLLVGTRRARRAKTGAVWQASRPPARQNDEPLSARHGTKMNRSLSFVAHHTGTATADATNQSPISLTFCSFYLRRHVHRKKKLCHRRAGGCTGGPVKARRGCGSQPARQMEPAERDGGTGAGEQTRR</sequence>
<dbReference type="Proteomes" id="UP001221898">
    <property type="component" value="Unassembled WGS sequence"/>
</dbReference>